<feature type="compositionally biased region" description="Basic residues" evidence="8">
    <location>
        <begin position="1"/>
        <end position="40"/>
    </location>
</feature>
<evidence type="ECO:0000256" key="1">
    <source>
        <dbReference type="ARBA" id="ARBA00004324"/>
    </source>
</evidence>
<proteinExistence type="inferred from homology"/>
<gene>
    <name evidence="10" type="primary">LOC117576518</name>
</gene>
<dbReference type="OrthoDB" id="48562at2759"/>
<dbReference type="Pfam" id="PF10500">
    <property type="entry name" value="SR-25"/>
    <property type="match status" value="1"/>
</dbReference>
<dbReference type="GO" id="GO:0016607">
    <property type="term" value="C:nuclear speck"/>
    <property type="evidence" value="ECO:0007669"/>
    <property type="project" value="UniProtKB-SubCell"/>
</dbReference>
<evidence type="ECO:0000256" key="2">
    <source>
        <dbReference type="ARBA" id="ARBA00004604"/>
    </source>
</evidence>
<protein>
    <recommendedName>
        <fullName evidence="4">ADP-ribosylation factor-like protein 6-interacting protein 4</fullName>
    </recommendedName>
</protein>
<dbReference type="RefSeq" id="XP_034117218.1">
    <property type="nucleotide sequence ID" value="XM_034261327.2"/>
</dbReference>
<evidence type="ECO:0000256" key="8">
    <source>
        <dbReference type="SAM" id="MobiDB-lite"/>
    </source>
</evidence>
<organism evidence="9 10">
    <name type="scientific">Drosophila albomicans</name>
    <name type="common">Fruit fly</name>
    <dbReference type="NCBI Taxonomy" id="7291"/>
    <lineage>
        <taxon>Eukaryota</taxon>
        <taxon>Metazoa</taxon>
        <taxon>Ecdysozoa</taxon>
        <taxon>Arthropoda</taxon>
        <taxon>Hexapoda</taxon>
        <taxon>Insecta</taxon>
        <taxon>Pterygota</taxon>
        <taxon>Neoptera</taxon>
        <taxon>Endopterygota</taxon>
        <taxon>Diptera</taxon>
        <taxon>Brachycera</taxon>
        <taxon>Muscomorpha</taxon>
        <taxon>Ephydroidea</taxon>
        <taxon>Drosophilidae</taxon>
        <taxon>Drosophila</taxon>
    </lineage>
</organism>
<dbReference type="InterPro" id="IPR019532">
    <property type="entry name" value="Nucl_RNA-splicing_assoc_SR-25"/>
</dbReference>
<comment type="similarity">
    <text evidence="3">Belongs to the ARL6IP4 family.</text>
</comment>
<evidence type="ECO:0000313" key="10">
    <source>
        <dbReference type="RefSeq" id="XP_034117218.1"/>
    </source>
</evidence>
<keyword evidence="6" id="KW-0508">mRNA splicing</keyword>
<evidence type="ECO:0000256" key="5">
    <source>
        <dbReference type="ARBA" id="ARBA00022664"/>
    </source>
</evidence>
<dbReference type="GeneID" id="117576518"/>
<accession>A0A6P8XUZ5</accession>
<dbReference type="GO" id="GO:0008380">
    <property type="term" value="P:RNA splicing"/>
    <property type="evidence" value="ECO:0007669"/>
    <property type="project" value="UniProtKB-KW"/>
</dbReference>
<feature type="region of interest" description="Disordered" evidence="8">
    <location>
        <begin position="1"/>
        <end position="64"/>
    </location>
</feature>
<dbReference type="GO" id="GO:0006397">
    <property type="term" value="P:mRNA processing"/>
    <property type="evidence" value="ECO:0007669"/>
    <property type="project" value="UniProtKB-KW"/>
</dbReference>
<feature type="compositionally biased region" description="Basic and acidic residues" evidence="8">
    <location>
        <begin position="82"/>
        <end position="97"/>
    </location>
</feature>
<dbReference type="Proteomes" id="UP000515160">
    <property type="component" value="Chromosome 2R"/>
</dbReference>
<comment type="subcellular location">
    <subcellularLocation>
        <location evidence="1">Nucleus speckle</location>
    </subcellularLocation>
    <subcellularLocation>
        <location evidence="2">Nucleus</location>
        <location evidence="2">Nucleolus</location>
    </subcellularLocation>
</comment>
<keyword evidence="9" id="KW-1185">Reference proteome</keyword>
<evidence type="ECO:0000256" key="3">
    <source>
        <dbReference type="ARBA" id="ARBA00006852"/>
    </source>
</evidence>
<dbReference type="AlphaFoldDB" id="A0A6P8XUZ5"/>
<evidence type="ECO:0000256" key="7">
    <source>
        <dbReference type="ARBA" id="ARBA00023242"/>
    </source>
</evidence>
<evidence type="ECO:0000256" key="4">
    <source>
        <dbReference type="ARBA" id="ARBA00017993"/>
    </source>
</evidence>
<feature type="region of interest" description="Disordered" evidence="8">
    <location>
        <begin position="77"/>
        <end position="97"/>
    </location>
</feature>
<sequence length="156" mass="17715">MGKSEKKSKRSKEKHKTKRKEHKEKHKDKSKKSKKHSKNKATKEATMTPKIEAPKVAPAATVDSGSEEDFAIPIALMNSKSHAPETPEEYQRRQSQIRREVDPVTGRTRLIKGDSEVLEEIVSKERHHSINKKATSGDGEYFEMESLAAAKRQKPK</sequence>
<evidence type="ECO:0000256" key="6">
    <source>
        <dbReference type="ARBA" id="ARBA00023187"/>
    </source>
</evidence>
<evidence type="ECO:0000313" key="9">
    <source>
        <dbReference type="Proteomes" id="UP000515160"/>
    </source>
</evidence>
<keyword evidence="7" id="KW-0539">Nucleus</keyword>
<reference evidence="10" key="1">
    <citation type="submission" date="2025-08" db="UniProtKB">
        <authorList>
            <consortium name="RefSeq"/>
        </authorList>
    </citation>
    <scope>IDENTIFICATION</scope>
    <source>
        <strain evidence="10">15112-1751.03</strain>
        <tissue evidence="10">Whole Adult</tissue>
    </source>
</reference>
<keyword evidence="5" id="KW-0507">mRNA processing</keyword>
<name>A0A6P8XUZ5_DROAB</name>
<dbReference type="GO" id="GO:0005730">
    <property type="term" value="C:nucleolus"/>
    <property type="evidence" value="ECO:0007669"/>
    <property type="project" value="UniProtKB-SubCell"/>
</dbReference>